<evidence type="ECO:0000313" key="2">
    <source>
        <dbReference type="EMBL" id="RPF53429.1"/>
    </source>
</evidence>
<keyword evidence="1" id="KW-0802">TPR repeat</keyword>
<gene>
    <name evidence="2" type="ORF">EDC24_1929</name>
</gene>
<dbReference type="SUPFAM" id="SSF48452">
    <property type="entry name" value="TPR-like"/>
    <property type="match status" value="2"/>
</dbReference>
<dbReference type="RefSeq" id="WP_124221955.1">
    <property type="nucleotide sequence ID" value="NZ_RKRF01000009.1"/>
</dbReference>
<dbReference type="InterPro" id="IPR011990">
    <property type="entry name" value="TPR-like_helical_dom_sf"/>
</dbReference>
<proteinExistence type="predicted"/>
<organism evidence="2 3">
    <name type="scientific">Aquisalibacillus elongatus</name>
    <dbReference type="NCBI Taxonomy" id="485577"/>
    <lineage>
        <taxon>Bacteria</taxon>
        <taxon>Bacillati</taxon>
        <taxon>Bacillota</taxon>
        <taxon>Bacilli</taxon>
        <taxon>Bacillales</taxon>
        <taxon>Bacillaceae</taxon>
        <taxon>Aquisalibacillus</taxon>
    </lineage>
</organism>
<dbReference type="AlphaFoldDB" id="A0A3N5B8W9"/>
<keyword evidence="3" id="KW-1185">Reference proteome</keyword>
<dbReference type="PROSITE" id="PS50005">
    <property type="entry name" value="TPR"/>
    <property type="match status" value="1"/>
</dbReference>
<accession>A0A3N5B8W9</accession>
<comment type="caution">
    <text evidence="2">The sequence shown here is derived from an EMBL/GenBank/DDBJ whole genome shotgun (WGS) entry which is preliminary data.</text>
</comment>
<dbReference type="OrthoDB" id="1807878at2"/>
<dbReference type="Proteomes" id="UP000276443">
    <property type="component" value="Unassembled WGS sequence"/>
</dbReference>
<dbReference type="EMBL" id="RKRF01000009">
    <property type="protein sequence ID" value="RPF53429.1"/>
    <property type="molecule type" value="Genomic_DNA"/>
</dbReference>
<protein>
    <submittedName>
        <fullName evidence="2">Uncharacterized protein</fullName>
    </submittedName>
</protein>
<dbReference type="InterPro" id="IPR019734">
    <property type="entry name" value="TPR_rpt"/>
</dbReference>
<name>A0A3N5B8W9_9BACI</name>
<evidence type="ECO:0000256" key="1">
    <source>
        <dbReference type="PROSITE-ProRule" id="PRU00339"/>
    </source>
</evidence>
<feature type="repeat" description="TPR" evidence="1">
    <location>
        <begin position="135"/>
        <end position="168"/>
    </location>
</feature>
<reference evidence="2 3" key="1">
    <citation type="submission" date="2018-11" db="EMBL/GenBank/DDBJ databases">
        <title>Genomic Encyclopedia of Type Strains, Phase IV (KMG-IV): sequencing the most valuable type-strain genomes for metagenomic binning, comparative biology and taxonomic classification.</title>
        <authorList>
            <person name="Goeker M."/>
        </authorList>
    </citation>
    <scope>NUCLEOTIDE SEQUENCE [LARGE SCALE GENOMIC DNA]</scope>
    <source>
        <strain evidence="2 3">DSM 18090</strain>
    </source>
</reference>
<dbReference type="Gene3D" id="1.25.40.10">
    <property type="entry name" value="Tetratricopeptide repeat domain"/>
    <property type="match status" value="2"/>
</dbReference>
<evidence type="ECO:0000313" key="3">
    <source>
        <dbReference type="Proteomes" id="UP000276443"/>
    </source>
</evidence>
<sequence length="368" mass="43144">MTYTLNEHELDLYLQALSGDQQVANQAYEYFQKAYSENPANLDYKIHYADCLSLQSKFSDDASDMIGKAIEAMKLFDSVVNSKPYHIKYRYLRGYHALRLPEHFFHRTTTAIVDLEYLIERYEQDSSIFSNEIYYQLLYDLGLANLVMEDSEEAQEVWDKLITLDPPQRFITLMESHEPKQTYNYQLMDYTAPMKDEAKRLHYLGAKGNAQAVQLAYDLWKREFQSNPNDPVTQAYFGSCKALLARDKSKPKEQFGEAMEGYMEIKKALEKDPNNVEALMLRAFLINGFPKAFLDFKDQAIQDFEKVKSAYQKDSSIFSKETYHEILYQLGLAYEKHEKGWMAKLIWGDLLRDNPDLDYEILLLERVY</sequence>